<dbReference type="PANTHER" id="PTHR23501:SF39">
    <property type="entry name" value="MULTIDRUG TRANSPORTER, PUTATIVE (AFU_ORTHOLOGUE AFUA_1G05010)-RELATED"/>
    <property type="match status" value="1"/>
</dbReference>
<feature type="domain" description="Major facilitator superfamily (MFS) profile" evidence="8">
    <location>
        <begin position="71"/>
        <end position="544"/>
    </location>
</feature>
<keyword evidence="5" id="KW-0325">Glycoprotein</keyword>
<sequence>MISLVKKSIRSQRNKTPTTPPAPPMELQKTQPETTNKQPQCIHRDGSEPSNEPCSTCAADEKAATKYRWKIILGLVAPFALQALDSTIIASALPWIARDFGEISQLNWIVSSFNLTSAAFIPFWAQMADVFGRNASLDAAVIFMLIGSALCTGAPTNAFPVLLLGRGFQGLAAAGLNVIVRTILADKVSLQENARNWAIFALVGGISYAIGPVIGGYLTNADWRWCFAINLPIAVVALVIIFFLLRKELLGPQPIAELNETTETGRRTKFIARLKTVDVGGQLLFIFGFGLIILAMTWGGATYPWGSAAVIVPLVLGVICTGVFLYWEYLLAPGNTMAEKLPWQRAMIPWDLLSNRDIGLLFYCECATGMGMYAVLYFCNIYFIAVRGYEPDKAGVQLLYFVPGLGAIGVGLLGWAIWAEKLSTIFGMMALVGCGSGMRFMASPLHGIGLFKNLRASVIGLMAVAVPFGGTIGLTIMSTVFNNTSRIDSSSSDFTEVQSSSSSSELKGQAIHDAKMGVVWAFVAITPFVALAFPFAACLGNVKLGQGPPSSEGPTDIVVQGSYLLKLLRGQEKFGVEKAGYRLESSHGRGWSGSPGSGERGDQQRKIEYTLCLFNGVLEPAWTTVRRVITWAVTPIIRVPRSAPQSQLCMKEMFPIRPGLNIGFLHFLGQLSHVTLLFNPPNMRYTEVDEEQSPNPRFWLEFRTFDDGLSEHPHAKKTSPSSLTAFPQFTQLPPELRLRIWSCLIQPRIVVVCCMQRDERLGERIKELDSRSHGRSAPVLLHVNRESRYLALEHYELTFSWRISKLLSDTPVSAPARVWFNFALDAVWLAGELEAYDSYGFNSPMVYFLRREDTRRVRHVACMLAELGYPRQESDQVFGCLWHVVDGFPTIERLLLTVGEGDDEAVKGNLERVAGRIDNRDEFADGA</sequence>
<feature type="transmembrane region" description="Helical" evidence="7">
    <location>
        <begin position="225"/>
        <end position="245"/>
    </location>
</feature>
<feature type="transmembrane region" description="Helical" evidence="7">
    <location>
        <begin position="360"/>
        <end position="385"/>
    </location>
</feature>
<feature type="transmembrane region" description="Helical" evidence="7">
    <location>
        <begin position="197"/>
        <end position="219"/>
    </location>
</feature>
<dbReference type="KEGG" id="nhe:NECHADRAFT_31225"/>
<name>C7YHX5_FUSV7</name>
<proteinExistence type="predicted"/>
<feature type="transmembrane region" description="Helical" evidence="7">
    <location>
        <begin position="517"/>
        <end position="537"/>
    </location>
</feature>
<evidence type="ECO:0000256" key="5">
    <source>
        <dbReference type="ARBA" id="ARBA00023180"/>
    </source>
</evidence>
<dbReference type="Gene3D" id="1.20.1720.10">
    <property type="entry name" value="Multidrug resistance protein D"/>
    <property type="match status" value="1"/>
</dbReference>
<keyword evidence="10" id="KW-1185">Reference proteome</keyword>
<feature type="transmembrane region" description="Helical" evidence="7">
    <location>
        <begin position="71"/>
        <end position="96"/>
    </location>
</feature>
<feature type="transmembrane region" description="Helical" evidence="7">
    <location>
        <begin position="276"/>
        <end position="299"/>
    </location>
</feature>
<dbReference type="OMA" id="QTWGMLL"/>
<dbReference type="eggNOG" id="KOG0254">
    <property type="taxonomic scope" value="Eukaryota"/>
</dbReference>
<dbReference type="InterPro" id="IPR011701">
    <property type="entry name" value="MFS"/>
</dbReference>
<feature type="transmembrane region" description="Helical" evidence="7">
    <location>
        <begin position="454"/>
        <end position="477"/>
    </location>
</feature>
<dbReference type="Pfam" id="PF20150">
    <property type="entry name" value="2EXR"/>
    <property type="match status" value="1"/>
</dbReference>
<dbReference type="PROSITE" id="PS50850">
    <property type="entry name" value="MFS"/>
    <property type="match status" value="1"/>
</dbReference>
<dbReference type="HOGENOM" id="CLU_315238_0_0_1"/>
<dbReference type="InterPro" id="IPR020846">
    <property type="entry name" value="MFS_dom"/>
</dbReference>
<dbReference type="GO" id="GO:0022857">
    <property type="term" value="F:transmembrane transporter activity"/>
    <property type="evidence" value="ECO:0007669"/>
    <property type="project" value="InterPro"/>
</dbReference>
<dbReference type="InterPro" id="IPR036259">
    <property type="entry name" value="MFS_trans_sf"/>
</dbReference>
<evidence type="ECO:0000313" key="9">
    <source>
        <dbReference type="EMBL" id="EEU47992.1"/>
    </source>
</evidence>
<evidence type="ECO:0000313" key="10">
    <source>
        <dbReference type="Proteomes" id="UP000005206"/>
    </source>
</evidence>
<dbReference type="PANTHER" id="PTHR23501">
    <property type="entry name" value="MAJOR FACILITATOR SUPERFAMILY"/>
    <property type="match status" value="1"/>
</dbReference>
<feature type="transmembrane region" description="Helical" evidence="7">
    <location>
        <begin position="108"/>
        <end position="125"/>
    </location>
</feature>
<feature type="transmembrane region" description="Helical" evidence="7">
    <location>
        <begin position="167"/>
        <end position="185"/>
    </location>
</feature>
<reference evidence="9 10" key="1">
    <citation type="journal article" date="2009" name="PLoS Genet.">
        <title>The genome of Nectria haematococca: contribution of supernumerary chromosomes to gene expansion.</title>
        <authorList>
            <person name="Coleman J.J."/>
            <person name="Rounsley S.D."/>
            <person name="Rodriguez-Carres M."/>
            <person name="Kuo A."/>
            <person name="Wasmann C.C."/>
            <person name="Grimwood J."/>
            <person name="Schmutz J."/>
            <person name="Taga M."/>
            <person name="White G.J."/>
            <person name="Zhou S."/>
            <person name="Schwartz D.C."/>
            <person name="Freitag M."/>
            <person name="Ma L.J."/>
            <person name="Danchin E.G."/>
            <person name="Henrissat B."/>
            <person name="Coutinho P.M."/>
            <person name="Nelson D.R."/>
            <person name="Straney D."/>
            <person name="Napoli C.A."/>
            <person name="Barker B.M."/>
            <person name="Gribskov M."/>
            <person name="Rep M."/>
            <person name="Kroken S."/>
            <person name="Molnar I."/>
            <person name="Rensing C."/>
            <person name="Kennell J.C."/>
            <person name="Zamora J."/>
            <person name="Farman M.L."/>
            <person name="Selker E.U."/>
            <person name="Salamov A."/>
            <person name="Shapiro H."/>
            <person name="Pangilinan J."/>
            <person name="Lindquist E."/>
            <person name="Lamers C."/>
            <person name="Grigoriev I.V."/>
            <person name="Geiser D.M."/>
            <person name="Covert S.F."/>
            <person name="Temporini E."/>
            <person name="Vanetten H.D."/>
        </authorList>
    </citation>
    <scope>NUCLEOTIDE SEQUENCE [LARGE SCALE GENOMIC DNA]</scope>
    <source>
        <strain evidence="10">ATCC MYA-4622 / CBS 123669 / FGSC 9596 / NRRL 45880 / 77-13-4</strain>
    </source>
</reference>
<dbReference type="RefSeq" id="XP_003053705.1">
    <property type="nucleotide sequence ID" value="XM_003053659.1"/>
</dbReference>
<dbReference type="AlphaFoldDB" id="C7YHX5"/>
<evidence type="ECO:0000256" key="4">
    <source>
        <dbReference type="ARBA" id="ARBA00023136"/>
    </source>
</evidence>
<protein>
    <recommendedName>
        <fullName evidence="8">Major facilitator superfamily (MFS) profile domain-containing protein</fullName>
    </recommendedName>
</protein>
<feature type="transmembrane region" description="Helical" evidence="7">
    <location>
        <begin position="425"/>
        <end position="442"/>
    </location>
</feature>
<evidence type="ECO:0000256" key="3">
    <source>
        <dbReference type="ARBA" id="ARBA00022989"/>
    </source>
</evidence>
<evidence type="ECO:0000256" key="2">
    <source>
        <dbReference type="ARBA" id="ARBA00022692"/>
    </source>
</evidence>
<evidence type="ECO:0000256" key="1">
    <source>
        <dbReference type="ARBA" id="ARBA00004141"/>
    </source>
</evidence>
<keyword evidence="4 7" id="KW-0472">Membrane</keyword>
<dbReference type="GeneID" id="9664730"/>
<gene>
    <name evidence="9" type="ORF">NECHADRAFT_31225</name>
</gene>
<keyword evidence="3 7" id="KW-1133">Transmembrane helix</keyword>
<feature type="compositionally biased region" description="Polar residues" evidence="6">
    <location>
        <begin position="28"/>
        <end position="39"/>
    </location>
</feature>
<keyword evidence="2 7" id="KW-0812">Transmembrane</keyword>
<feature type="transmembrane region" description="Helical" evidence="7">
    <location>
        <begin position="137"/>
        <end position="155"/>
    </location>
</feature>
<comment type="subcellular location">
    <subcellularLocation>
        <location evidence="1">Membrane</location>
        <topology evidence="1">Multi-pass membrane protein</topology>
    </subcellularLocation>
</comment>
<dbReference type="GO" id="GO:0005886">
    <property type="term" value="C:plasma membrane"/>
    <property type="evidence" value="ECO:0007669"/>
    <property type="project" value="TreeGrafter"/>
</dbReference>
<dbReference type="InParanoid" id="C7YHX5"/>
<evidence type="ECO:0000259" key="8">
    <source>
        <dbReference type="PROSITE" id="PS50850"/>
    </source>
</evidence>
<dbReference type="Pfam" id="PF07690">
    <property type="entry name" value="MFS_1"/>
    <property type="match status" value="1"/>
</dbReference>
<dbReference type="VEuPathDB" id="FungiDB:NECHADRAFT_31225"/>
<organism evidence="9 10">
    <name type="scientific">Fusarium vanettenii (strain ATCC MYA-4622 / CBS 123669 / FGSC 9596 / NRRL 45880 / 77-13-4)</name>
    <name type="common">Fusarium solani subsp. pisi</name>
    <dbReference type="NCBI Taxonomy" id="660122"/>
    <lineage>
        <taxon>Eukaryota</taxon>
        <taxon>Fungi</taxon>
        <taxon>Dikarya</taxon>
        <taxon>Ascomycota</taxon>
        <taxon>Pezizomycotina</taxon>
        <taxon>Sordariomycetes</taxon>
        <taxon>Hypocreomycetidae</taxon>
        <taxon>Hypocreales</taxon>
        <taxon>Nectriaceae</taxon>
        <taxon>Fusarium</taxon>
        <taxon>Fusarium solani species complex</taxon>
        <taxon>Fusarium vanettenii</taxon>
    </lineage>
</organism>
<dbReference type="EMBL" id="GG698896">
    <property type="protein sequence ID" value="EEU47992.1"/>
    <property type="molecule type" value="Genomic_DNA"/>
</dbReference>
<feature type="transmembrane region" description="Helical" evidence="7">
    <location>
        <begin position="305"/>
        <end position="327"/>
    </location>
</feature>
<evidence type="ECO:0000256" key="6">
    <source>
        <dbReference type="SAM" id="MobiDB-lite"/>
    </source>
</evidence>
<dbReference type="Proteomes" id="UP000005206">
    <property type="component" value="Chromosome 1"/>
</dbReference>
<accession>C7YHX5</accession>
<dbReference type="OrthoDB" id="6770063at2759"/>
<dbReference type="InterPro" id="IPR045518">
    <property type="entry name" value="2EXR"/>
</dbReference>
<feature type="region of interest" description="Disordered" evidence="6">
    <location>
        <begin position="1"/>
        <end position="56"/>
    </location>
</feature>
<evidence type="ECO:0000256" key="7">
    <source>
        <dbReference type="SAM" id="Phobius"/>
    </source>
</evidence>
<feature type="transmembrane region" description="Helical" evidence="7">
    <location>
        <begin position="397"/>
        <end position="418"/>
    </location>
</feature>
<dbReference type="SUPFAM" id="SSF103473">
    <property type="entry name" value="MFS general substrate transporter"/>
    <property type="match status" value="1"/>
</dbReference>